<proteinExistence type="predicted"/>
<keyword evidence="1" id="KW-0472">Membrane</keyword>
<name>A0A9X5ALY5_LACJH</name>
<dbReference type="EMBL" id="WKKC01000041">
    <property type="protein sequence ID" value="MTE04146.1"/>
    <property type="molecule type" value="Genomic_DNA"/>
</dbReference>
<evidence type="ECO:0000313" key="4">
    <source>
        <dbReference type="Proteomes" id="UP000488295"/>
    </source>
</evidence>
<comment type="caution">
    <text evidence="3">The sequence shown here is derived from an EMBL/GenBank/DDBJ whole genome shotgun (WGS) entry which is preliminary data.</text>
</comment>
<feature type="domain" description="TPM" evidence="2">
    <location>
        <begin position="40"/>
        <end position="164"/>
    </location>
</feature>
<sequence>MDSISKKYNNQKIILGLILTVLATLSLILSSKTTYASTYVMDKAGVLNQQTVEEITQINESDLSKVTGHPEIAVITVKTTGDEAIEDYAQEQAQKYHIGRKGWNNGILFVIATKDRKVRMQTGYGVEDVLPDDYINTLILGKTKEELHQNDWNAGVLSIVKQTSQRLQQKSDTLLSPSQQKEKSEDPTIFVDPFSVTLWVGLIGVITVMVLIILKSSKEKAKVLANVNDILDKYGLVAAMNTTDDTIFLLSNDKKDEKYDEDNERETEDKNDIVFDLYDEKSELLSPKILARNLILANEISEDVKRIVNNGTFNLRLSSAEAWEILNKDKSEE</sequence>
<dbReference type="AlphaFoldDB" id="A0A9X5ALY5"/>
<organism evidence="3 4">
    <name type="scientific">Lactobacillus johnsonii</name>
    <dbReference type="NCBI Taxonomy" id="33959"/>
    <lineage>
        <taxon>Bacteria</taxon>
        <taxon>Bacillati</taxon>
        <taxon>Bacillota</taxon>
        <taxon>Bacilli</taxon>
        <taxon>Lactobacillales</taxon>
        <taxon>Lactobacillaceae</taxon>
        <taxon>Lactobacillus</taxon>
    </lineage>
</organism>
<dbReference type="PANTHER" id="PTHR30373:SF2">
    <property type="entry name" value="UPF0603 PROTEIN YGCG"/>
    <property type="match status" value="1"/>
</dbReference>
<evidence type="ECO:0000259" key="2">
    <source>
        <dbReference type="Pfam" id="PF04536"/>
    </source>
</evidence>
<dbReference type="PANTHER" id="PTHR30373">
    <property type="entry name" value="UPF0603 PROTEIN YGCG"/>
    <property type="match status" value="1"/>
</dbReference>
<reference evidence="3 4" key="1">
    <citation type="submission" date="2019-11" db="EMBL/GenBank/DDBJ databases">
        <title>Gastrointestinal microbiota of Peromyscus leucopus.</title>
        <authorList>
            <person name="Milovic A."/>
            <person name="Bassam K."/>
            <person name="Barbour A.G."/>
        </authorList>
    </citation>
    <scope>NUCLEOTIDE SEQUENCE [LARGE SCALE GENOMIC DNA]</scope>
    <source>
        <strain evidence="3 4">LL8</strain>
        <plasmid evidence="3">unnamed</plasmid>
    </source>
</reference>
<dbReference type="Gene3D" id="3.10.310.50">
    <property type="match status" value="1"/>
</dbReference>
<keyword evidence="1" id="KW-1133">Transmembrane helix</keyword>
<keyword evidence="1" id="KW-0812">Transmembrane</keyword>
<feature type="transmembrane region" description="Helical" evidence="1">
    <location>
        <begin position="196"/>
        <end position="214"/>
    </location>
</feature>
<protein>
    <recommendedName>
        <fullName evidence="2">TPM domain-containing protein</fullName>
    </recommendedName>
</protein>
<geneLocation type="plasmid" evidence="3">
    <name>unnamed</name>
</geneLocation>
<gene>
    <name evidence="3" type="ORF">GJU95_10295</name>
</gene>
<dbReference type="Proteomes" id="UP000488295">
    <property type="component" value="Unassembled WGS sequence"/>
</dbReference>
<accession>A0A9X5ALY5</accession>
<dbReference type="InterPro" id="IPR007621">
    <property type="entry name" value="TPM_dom"/>
</dbReference>
<evidence type="ECO:0000256" key="1">
    <source>
        <dbReference type="SAM" id="Phobius"/>
    </source>
</evidence>
<evidence type="ECO:0000313" key="3">
    <source>
        <dbReference type="EMBL" id="MTE04146.1"/>
    </source>
</evidence>
<dbReference type="Pfam" id="PF04536">
    <property type="entry name" value="TPM_phosphatase"/>
    <property type="match status" value="1"/>
</dbReference>
<keyword evidence="3" id="KW-0614">Plasmid</keyword>